<reference evidence="10" key="1">
    <citation type="journal article" date="2010" name="Nature">
        <title>The Amphimedon queenslandica genome and the evolution of animal complexity.</title>
        <authorList>
            <person name="Srivastava M."/>
            <person name="Simakov O."/>
            <person name="Chapman J."/>
            <person name="Fahey B."/>
            <person name="Gauthier M.E."/>
            <person name="Mitros T."/>
            <person name="Richards G.S."/>
            <person name="Conaco C."/>
            <person name="Dacre M."/>
            <person name="Hellsten U."/>
            <person name="Larroux C."/>
            <person name="Putnam N.H."/>
            <person name="Stanke M."/>
            <person name="Adamska M."/>
            <person name="Darling A."/>
            <person name="Degnan S.M."/>
            <person name="Oakley T.H."/>
            <person name="Plachetzki D.C."/>
            <person name="Zhai Y."/>
            <person name="Adamski M."/>
            <person name="Calcino A."/>
            <person name="Cummins S.F."/>
            <person name="Goodstein D.M."/>
            <person name="Harris C."/>
            <person name="Jackson D.J."/>
            <person name="Leys S.P."/>
            <person name="Shu S."/>
            <person name="Woodcroft B.J."/>
            <person name="Vervoort M."/>
            <person name="Kosik K.S."/>
            <person name="Manning G."/>
            <person name="Degnan B.M."/>
            <person name="Rokhsar D.S."/>
        </authorList>
    </citation>
    <scope>NUCLEOTIDE SEQUENCE [LARGE SCALE GENOMIC DNA]</scope>
</reference>
<dbReference type="InterPro" id="IPR024079">
    <property type="entry name" value="MetalloPept_cat_dom_sf"/>
</dbReference>
<feature type="binding site" evidence="6">
    <location>
        <position position="169"/>
    </location>
    <ligand>
        <name>Zn(2+)</name>
        <dbReference type="ChEBI" id="CHEBI:29105"/>
        <note>catalytic</note>
    </ligand>
</feature>
<dbReference type="PRINTS" id="PR00480">
    <property type="entry name" value="ASTACIN"/>
</dbReference>
<dbReference type="EC" id="3.4.24.-" evidence="7"/>
<dbReference type="PANTHER" id="PTHR10127">
    <property type="entry name" value="DISCOIDIN, CUB, EGF, LAMININ , AND ZINC METALLOPROTEASE DOMAIN CONTAINING"/>
    <property type="match status" value="1"/>
</dbReference>
<keyword evidence="7" id="KW-0732">Signal</keyword>
<feature type="domain" description="Peptidase M12A" evidence="8">
    <location>
        <begin position="73"/>
        <end position="267"/>
    </location>
</feature>
<dbReference type="Gene3D" id="2.80.10.50">
    <property type="match status" value="1"/>
</dbReference>
<evidence type="ECO:0000256" key="6">
    <source>
        <dbReference type="PROSITE-ProRule" id="PRU01211"/>
    </source>
</evidence>
<keyword evidence="1 6" id="KW-0645">Protease</keyword>
<dbReference type="PROSITE" id="PS51864">
    <property type="entry name" value="ASTACIN"/>
    <property type="match status" value="1"/>
</dbReference>
<dbReference type="InterPro" id="IPR034035">
    <property type="entry name" value="Astacin-like_dom"/>
</dbReference>
<dbReference type="CDD" id="cd04280">
    <property type="entry name" value="ZnMc_astacin_like"/>
    <property type="match status" value="1"/>
</dbReference>
<dbReference type="eggNOG" id="KOG3714">
    <property type="taxonomic scope" value="Eukaryota"/>
</dbReference>
<reference evidence="9" key="2">
    <citation type="submission" date="2017-05" db="UniProtKB">
        <authorList>
            <consortium name="EnsemblMetazoa"/>
        </authorList>
    </citation>
    <scope>IDENTIFICATION</scope>
</reference>
<accession>A0A1X7VCH3</accession>
<dbReference type="InterPro" id="IPR000772">
    <property type="entry name" value="Ricin_B_lectin"/>
</dbReference>
<organism evidence="9">
    <name type="scientific">Amphimedon queenslandica</name>
    <name type="common">Sponge</name>
    <dbReference type="NCBI Taxonomy" id="400682"/>
    <lineage>
        <taxon>Eukaryota</taxon>
        <taxon>Metazoa</taxon>
        <taxon>Porifera</taxon>
        <taxon>Demospongiae</taxon>
        <taxon>Heteroscleromorpha</taxon>
        <taxon>Haplosclerida</taxon>
        <taxon>Niphatidae</taxon>
        <taxon>Amphimedon</taxon>
    </lineage>
</organism>
<dbReference type="EnsemblMetazoa" id="Aqu2.1.37444_001">
    <property type="protein sequence ID" value="Aqu2.1.37444_001"/>
    <property type="gene ID" value="Aqu2.1.37444"/>
</dbReference>
<dbReference type="InterPro" id="IPR001506">
    <property type="entry name" value="Peptidase_M12A"/>
</dbReference>
<dbReference type="InParanoid" id="A0A1X7VCH3"/>
<dbReference type="PANTHER" id="PTHR10127:SF780">
    <property type="entry name" value="METALLOENDOPEPTIDASE"/>
    <property type="match status" value="1"/>
</dbReference>
<feature type="binding site" evidence="6">
    <location>
        <position position="165"/>
    </location>
    <ligand>
        <name>Zn(2+)</name>
        <dbReference type="ChEBI" id="CHEBI:29105"/>
        <note>catalytic</note>
    </ligand>
</feature>
<comment type="caution">
    <text evidence="6">Lacks conserved residue(s) required for the propagation of feature annotation.</text>
</comment>
<dbReference type="Proteomes" id="UP000007879">
    <property type="component" value="Unassembled WGS sequence"/>
</dbReference>
<evidence type="ECO:0000256" key="5">
    <source>
        <dbReference type="ARBA" id="ARBA00023049"/>
    </source>
</evidence>
<dbReference type="SUPFAM" id="SSF50370">
    <property type="entry name" value="Ricin B-like lectins"/>
    <property type="match status" value="1"/>
</dbReference>
<dbReference type="AlphaFoldDB" id="A0A1X7VCH3"/>
<protein>
    <recommendedName>
        <fullName evidence="7">Metalloendopeptidase</fullName>
        <ecNumber evidence="7">3.4.24.-</ecNumber>
    </recommendedName>
</protein>
<evidence type="ECO:0000256" key="2">
    <source>
        <dbReference type="ARBA" id="ARBA00022723"/>
    </source>
</evidence>
<name>A0A1X7VCH3_AMPQE</name>
<dbReference type="Pfam" id="PF01400">
    <property type="entry name" value="Astacin"/>
    <property type="match status" value="1"/>
</dbReference>
<evidence type="ECO:0000259" key="8">
    <source>
        <dbReference type="PROSITE" id="PS51864"/>
    </source>
</evidence>
<feature type="active site" evidence="6">
    <location>
        <position position="166"/>
    </location>
</feature>
<keyword evidence="4 6" id="KW-0862">Zinc</keyword>
<gene>
    <name evidence="9" type="primary">109580701</name>
</gene>
<dbReference type="KEGG" id="aqu:109580701"/>
<keyword evidence="3 6" id="KW-0378">Hydrolase</keyword>
<feature type="chain" id="PRO_5010755936" description="Metalloendopeptidase" evidence="7">
    <location>
        <begin position="24"/>
        <end position="645"/>
    </location>
</feature>
<dbReference type="EnsemblMetazoa" id="XM_019994166.1">
    <property type="protein sequence ID" value="XP_019849725.1"/>
    <property type="gene ID" value="LOC109580701"/>
</dbReference>
<keyword evidence="2 6" id="KW-0479">Metal-binding</keyword>
<proteinExistence type="predicted"/>
<keyword evidence="10" id="KW-1185">Reference proteome</keyword>
<feature type="binding site" evidence="6">
    <location>
        <position position="175"/>
    </location>
    <ligand>
        <name>Zn(2+)</name>
        <dbReference type="ChEBI" id="CHEBI:29105"/>
        <note>catalytic</note>
    </ligand>
</feature>
<keyword evidence="5 6" id="KW-0482">Metalloprotease</keyword>
<evidence type="ECO:0000313" key="9">
    <source>
        <dbReference type="EnsemblMetazoa" id="Aqu2.1.37444_001"/>
    </source>
</evidence>
<dbReference type="GO" id="GO:0006508">
    <property type="term" value="P:proteolysis"/>
    <property type="evidence" value="ECO:0007669"/>
    <property type="project" value="UniProtKB-KW"/>
</dbReference>
<feature type="signal peptide" evidence="7">
    <location>
        <begin position="1"/>
        <end position="23"/>
    </location>
</feature>
<comment type="cofactor">
    <cofactor evidence="6 7">
        <name>Zn(2+)</name>
        <dbReference type="ChEBI" id="CHEBI:29105"/>
    </cofactor>
    <text evidence="6 7">Binds 1 zinc ion per subunit.</text>
</comment>
<dbReference type="GO" id="GO:0004222">
    <property type="term" value="F:metalloendopeptidase activity"/>
    <property type="evidence" value="ECO:0007669"/>
    <property type="project" value="UniProtKB-UniRule"/>
</dbReference>
<dbReference type="GO" id="GO:0008270">
    <property type="term" value="F:zinc ion binding"/>
    <property type="evidence" value="ECO:0007669"/>
    <property type="project" value="UniProtKB-UniRule"/>
</dbReference>
<dbReference type="SUPFAM" id="SSF55486">
    <property type="entry name" value="Metalloproteases ('zincins'), catalytic domain"/>
    <property type="match status" value="1"/>
</dbReference>
<evidence type="ECO:0000256" key="1">
    <source>
        <dbReference type="ARBA" id="ARBA00022670"/>
    </source>
</evidence>
<evidence type="ECO:0000256" key="3">
    <source>
        <dbReference type="ARBA" id="ARBA00022801"/>
    </source>
</evidence>
<evidence type="ECO:0000256" key="4">
    <source>
        <dbReference type="ARBA" id="ARBA00022833"/>
    </source>
</evidence>
<dbReference type="SMART" id="SM00235">
    <property type="entry name" value="ZnMc"/>
    <property type="match status" value="1"/>
</dbReference>
<evidence type="ECO:0000256" key="7">
    <source>
        <dbReference type="RuleBase" id="RU361183"/>
    </source>
</evidence>
<dbReference type="InterPro" id="IPR006026">
    <property type="entry name" value="Peptidase_Metallo"/>
</dbReference>
<dbReference type="InterPro" id="IPR035992">
    <property type="entry name" value="Ricin_B-like_lectins"/>
</dbReference>
<dbReference type="OrthoDB" id="291007at2759"/>
<sequence length="645" mass="72747">MATCLQRIFIAGLVVAASTQAAAAPVTVSSAANTILEVNTNLSVDVFETDILLTDTQKEVLLKASAAHRNSQNSIGDQGASAIETDVWPNSIIPLMIDSDVDKDKIWKAAEYWEEYTCLKFVTRTTETDYVRILGYGGCRSHVGRIFGEQKMYFSSYCDIGTAIHELGHVIGFWHEQSRTDRDSYVTILWENIKIGKETQFQKYSHSLIDSLGIEYDYDSVMHYSVFSCSSNGKPTVMPVQNGVSIGQREKPSDLDIVQANLMYSCNLVSPINSSIDTSDTEEVPNNKEEEHSPISSNSFDIFMIQHVASGQCLTVQLVEHGYKLNDPFNTEYEATFGTCNYRIWASKWMWDTKGHIVHAATKLCLSSKKNRADLVLRSCKAKTWRINWFCDKYLIVQPESGYCLLSKGKDKNNRVIISHSLEKELSEMLRRPRDIDIISPPLAGLDRCSQDKYRQKFVLYNTSNPICSSFPLLEVPFCYTDNNTNEEGWIRCKKNGYYVSGFAFKSHGSPFINGLVCCMSPLPRRERGDNSSLYPLAEATKCYQRNWWTSYAASQFQCHHGEFLNGIRFIGLSVQRGECCSLEGKKIKNGYNQCKKENGVTDHLICSGGKEQGRKRKGIHVTGYRYSSVMCNSGQCLKEIECCS</sequence>
<dbReference type="Pfam" id="PF00652">
    <property type="entry name" value="Ricin_B_lectin"/>
    <property type="match status" value="1"/>
</dbReference>
<evidence type="ECO:0000313" key="10">
    <source>
        <dbReference type="Proteomes" id="UP000007879"/>
    </source>
</evidence>
<dbReference type="Gene3D" id="3.40.390.10">
    <property type="entry name" value="Collagenase (Catalytic Domain)"/>
    <property type="match status" value="1"/>
</dbReference>
<dbReference type="CDD" id="cd23385">
    <property type="entry name" value="beta-trefoil_Ricin_MRC-like"/>
    <property type="match status" value="1"/>
</dbReference>